<evidence type="ECO:0000313" key="3">
    <source>
        <dbReference type="Proteomes" id="UP001478862"/>
    </source>
</evidence>
<accession>A0ABV1MMF9</accession>
<sequence length="195" mass="22552">MKKISLILSLMFFSMGLFGCQQNNDKKVDNATLNTENLGMNAEVTEGDFVYRLVTEKAEYGENEPLKIYAELEYIGDKEEVKISHAASPFYFPMVETTRNYEISYRMEEPALSTVIFKGEPLRTEYRGSGGYGSQDKKEYIEFMKRIMNQEFPEGQYVVNGIADFNVIANEETKQKKEYKLKAQVEFRVNNMKNS</sequence>
<organism evidence="2 3">
    <name type="scientific">Lysinibacillus zambalensis</name>
    <dbReference type="NCBI Taxonomy" id="3160866"/>
    <lineage>
        <taxon>Bacteria</taxon>
        <taxon>Bacillati</taxon>
        <taxon>Bacillota</taxon>
        <taxon>Bacilli</taxon>
        <taxon>Bacillales</taxon>
        <taxon>Bacillaceae</taxon>
        <taxon>Lysinibacillus</taxon>
    </lineage>
</organism>
<proteinExistence type="predicted"/>
<dbReference type="Proteomes" id="UP001478862">
    <property type="component" value="Unassembled WGS sequence"/>
</dbReference>
<evidence type="ECO:0000313" key="2">
    <source>
        <dbReference type="EMBL" id="MEQ6353713.1"/>
    </source>
</evidence>
<evidence type="ECO:0000256" key="1">
    <source>
        <dbReference type="SAM" id="SignalP"/>
    </source>
</evidence>
<keyword evidence="3" id="KW-1185">Reference proteome</keyword>
<dbReference type="PROSITE" id="PS51257">
    <property type="entry name" value="PROKAR_LIPOPROTEIN"/>
    <property type="match status" value="1"/>
</dbReference>
<protein>
    <recommendedName>
        <fullName evidence="4">Lipoprotein</fullName>
    </recommendedName>
</protein>
<feature type="signal peptide" evidence="1">
    <location>
        <begin position="1"/>
        <end position="19"/>
    </location>
</feature>
<gene>
    <name evidence="2" type="ORF">ABNX05_03725</name>
</gene>
<reference evidence="2 3" key="1">
    <citation type="submission" date="2024-06" db="EMBL/GenBank/DDBJ databases">
        <title>Lysinibacillus zambalefons sp. nov., a Novel Firmicute Isolated from the Poon Bato Zambales Hyperalkaline Spring.</title>
        <authorList>
            <person name="Aja J.A."/>
            <person name="Lazaro J.E.H."/>
            <person name="Llorin L.D."/>
            <person name="Lim K.R."/>
            <person name="Teodosio J."/>
            <person name="Dalisay D.S."/>
        </authorList>
    </citation>
    <scope>NUCLEOTIDE SEQUENCE [LARGE SCALE GENOMIC DNA]</scope>
    <source>
        <strain evidence="2 3">M3</strain>
    </source>
</reference>
<dbReference type="RefSeq" id="WP_349658481.1">
    <property type="nucleotide sequence ID" value="NZ_JBEGDG010000002.1"/>
</dbReference>
<feature type="chain" id="PRO_5045216997" description="Lipoprotein" evidence="1">
    <location>
        <begin position="20"/>
        <end position="195"/>
    </location>
</feature>
<keyword evidence="1" id="KW-0732">Signal</keyword>
<evidence type="ECO:0008006" key="4">
    <source>
        <dbReference type="Google" id="ProtNLM"/>
    </source>
</evidence>
<comment type="caution">
    <text evidence="2">The sequence shown here is derived from an EMBL/GenBank/DDBJ whole genome shotgun (WGS) entry which is preliminary data.</text>
</comment>
<dbReference type="EMBL" id="JBEGDG010000002">
    <property type="protein sequence ID" value="MEQ6353713.1"/>
    <property type="molecule type" value="Genomic_DNA"/>
</dbReference>
<name>A0ABV1MMF9_9BACI</name>